<dbReference type="Pfam" id="PF06738">
    <property type="entry name" value="ThrE"/>
    <property type="match status" value="1"/>
</dbReference>
<evidence type="ECO:0000313" key="10">
    <source>
        <dbReference type="Proteomes" id="UP000282386"/>
    </source>
</evidence>
<dbReference type="GO" id="GO:0015744">
    <property type="term" value="P:succinate transport"/>
    <property type="evidence" value="ECO:0007669"/>
    <property type="project" value="TreeGrafter"/>
</dbReference>
<dbReference type="InterPro" id="IPR050539">
    <property type="entry name" value="ThrE_Dicarb/AminoAcid_Exp"/>
</dbReference>
<dbReference type="PANTHER" id="PTHR34390:SF2">
    <property type="entry name" value="SUCCINATE TRANSPORTER SUBUNIT YJJP-RELATED"/>
    <property type="match status" value="1"/>
</dbReference>
<accession>A0A7T9UN72</accession>
<keyword evidence="4" id="KW-1133">Transmembrane helix</keyword>
<sequence length="453" mass="49125">MEQHNDKAYTDTNTYSIYLGSSREQHKFIVAQSQVVLRLGRILMKSGASAYRIKASMARLAKAVGLDEHHAQVTFTEIATTAYGNGNFRTEVAEQRTMGINSHKIDLLGNFISELPERITPQEANAELERIDSMPHLYKRWMLALASAVACAGFAFLNRGGLIECSAVFIAAGLGQFLRSTLMKRGVSHMAIWMACGFLSAGAYIGLINLLTGLQLIGSEHMVGFISSILFLVPGFPMVTGMLDISRMDLLAGMSRLMYVTVLLVSASFAVWVLASLFHLPLAQNARPDIPDGLYLLLQVVSSGVAAAGFAMLFAASPVACVWGGVIAAVANPARIWLVEAGWTSHMAATLAVFAVGIMAELVAPLHGRQYSRISLSVPAVVTMVPGVPFYLAMSHMSSGDLYAAMGGFAQSFLTFLALGLGLAFVRLLFDKNWLIDHDTQVLKKLNMNQHMR</sequence>
<dbReference type="RefSeq" id="WP_126500280.1">
    <property type="nucleotide sequence ID" value="NZ_CBDEQU010000003.1"/>
</dbReference>
<gene>
    <name evidence="9" type="primary">yjjP</name>
    <name evidence="9" type="ORF">NCTC10207_01580</name>
</gene>
<keyword evidence="5" id="KW-0472">Membrane</keyword>
<dbReference type="EMBL" id="LR134479">
    <property type="protein sequence ID" value="VEI23498.1"/>
    <property type="molecule type" value="Genomic_DNA"/>
</dbReference>
<evidence type="ECO:0000259" key="8">
    <source>
        <dbReference type="Pfam" id="PF12821"/>
    </source>
</evidence>
<keyword evidence="2" id="KW-1003">Cell membrane</keyword>
<organism evidence="9 10">
    <name type="scientific">Rothia aeria</name>
    <dbReference type="NCBI Taxonomy" id="172042"/>
    <lineage>
        <taxon>Bacteria</taxon>
        <taxon>Bacillati</taxon>
        <taxon>Actinomycetota</taxon>
        <taxon>Actinomycetes</taxon>
        <taxon>Micrococcales</taxon>
        <taxon>Micrococcaceae</taxon>
        <taxon>Rothia</taxon>
    </lineage>
</organism>
<evidence type="ECO:0000259" key="7">
    <source>
        <dbReference type="Pfam" id="PF06738"/>
    </source>
</evidence>
<dbReference type="GO" id="GO:0022857">
    <property type="term" value="F:transmembrane transporter activity"/>
    <property type="evidence" value="ECO:0007669"/>
    <property type="project" value="InterPro"/>
</dbReference>
<keyword evidence="3" id="KW-0812">Transmembrane</keyword>
<evidence type="ECO:0000256" key="4">
    <source>
        <dbReference type="ARBA" id="ARBA00022989"/>
    </source>
</evidence>
<dbReference type="GO" id="GO:0005886">
    <property type="term" value="C:plasma membrane"/>
    <property type="evidence" value="ECO:0007669"/>
    <property type="project" value="UniProtKB-SubCell"/>
</dbReference>
<reference evidence="9 10" key="1">
    <citation type="submission" date="2018-12" db="EMBL/GenBank/DDBJ databases">
        <authorList>
            <consortium name="Pathogen Informatics"/>
        </authorList>
    </citation>
    <scope>NUCLEOTIDE SEQUENCE [LARGE SCALE GENOMIC DNA]</scope>
    <source>
        <strain evidence="9 10">NCTC10207</strain>
    </source>
</reference>
<dbReference type="Pfam" id="PF12821">
    <property type="entry name" value="ThrE_2"/>
    <property type="match status" value="1"/>
</dbReference>
<comment type="similarity">
    <text evidence="6">Belongs to the ThrE exporter (TC 2.A.79) family.</text>
</comment>
<evidence type="ECO:0000256" key="1">
    <source>
        <dbReference type="ARBA" id="ARBA00004651"/>
    </source>
</evidence>
<dbReference type="GeneID" id="93862623"/>
<name>A0A7T9UN72_9MICC</name>
<dbReference type="Proteomes" id="UP000282386">
    <property type="component" value="Chromosome"/>
</dbReference>
<evidence type="ECO:0000256" key="3">
    <source>
        <dbReference type="ARBA" id="ARBA00022692"/>
    </source>
</evidence>
<comment type="subcellular location">
    <subcellularLocation>
        <location evidence="1">Cell membrane</location>
        <topology evidence="1">Multi-pass membrane protein</topology>
    </subcellularLocation>
</comment>
<evidence type="ECO:0000313" key="9">
    <source>
        <dbReference type="EMBL" id="VEI23498.1"/>
    </source>
</evidence>
<feature type="domain" description="Threonine/Serine exporter ThrE" evidence="8">
    <location>
        <begin position="299"/>
        <end position="428"/>
    </location>
</feature>
<evidence type="ECO:0000256" key="5">
    <source>
        <dbReference type="ARBA" id="ARBA00023136"/>
    </source>
</evidence>
<dbReference type="AlphaFoldDB" id="A0A7T9UN72"/>
<evidence type="ECO:0000256" key="2">
    <source>
        <dbReference type="ARBA" id="ARBA00022475"/>
    </source>
</evidence>
<proteinExistence type="inferred from homology"/>
<feature type="domain" description="Threonine/serine exporter-like N-terminal" evidence="7">
    <location>
        <begin position="35"/>
        <end position="277"/>
    </location>
</feature>
<evidence type="ECO:0000256" key="6">
    <source>
        <dbReference type="ARBA" id="ARBA00034125"/>
    </source>
</evidence>
<dbReference type="PANTHER" id="PTHR34390">
    <property type="entry name" value="UPF0442 PROTEIN YJJB-RELATED"/>
    <property type="match status" value="1"/>
</dbReference>
<dbReference type="InterPro" id="IPR010619">
    <property type="entry name" value="ThrE-like_N"/>
</dbReference>
<dbReference type="InterPro" id="IPR024528">
    <property type="entry name" value="ThrE_2"/>
</dbReference>
<protein>
    <submittedName>
        <fullName evidence="9">Inner membrane protein YjjP</fullName>
    </submittedName>
</protein>